<sequence>MKISHFIRQFHRWMSIIFTALVIVVTIANIRPAAPEWVNYTPLPPLFLMLVSGLYLFALPYIRKSRA</sequence>
<gene>
    <name evidence="2" type="ORF">A7A09_015410</name>
</gene>
<comment type="caution">
    <text evidence="2">The sequence shown here is derived from an EMBL/GenBank/DDBJ whole genome shotgun (WGS) entry which is preliminary data.</text>
</comment>
<keyword evidence="3" id="KW-1185">Reference proteome</keyword>
<evidence type="ECO:0000313" key="3">
    <source>
        <dbReference type="Proteomes" id="UP000238137"/>
    </source>
</evidence>
<dbReference type="EMBL" id="PXNQ02000010">
    <property type="protein sequence ID" value="RNF33511.1"/>
    <property type="molecule type" value="Genomic_DNA"/>
</dbReference>
<feature type="transmembrane region" description="Helical" evidence="1">
    <location>
        <begin position="12"/>
        <end position="30"/>
    </location>
</feature>
<reference evidence="2" key="1">
    <citation type="submission" date="2018-05" db="EMBL/GenBank/DDBJ databases">
        <title>Reclassification of Methylarcula marina and Methylarcula terricola as Paracoccus methylarcula sp.nov., comb.nov. and Paracoccus terricola comb.nov.</title>
        <authorList>
            <person name="Shmareva M.N."/>
            <person name="Doronina N.V."/>
            <person name="Vasilenko O.V."/>
            <person name="Tarlachkov S.V."/>
            <person name="Trotsenko Y.A."/>
        </authorList>
    </citation>
    <scope>NUCLEOTIDE SEQUENCE [LARGE SCALE GENOMIC DNA]</scope>
    <source>
        <strain evidence="2">VKM B-2159</strain>
    </source>
</reference>
<name>A0A422QUR8_9RHOB</name>
<proteinExistence type="predicted"/>
<keyword evidence="1" id="KW-0812">Transmembrane</keyword>
<dbReference type="OrthoDB" id="9812802at2"/>
<accession>A0A422QUR8</accession>
<dbReference type="RefSeq" id="WP_106692243.1">
    <property type="nucleotide sequence ID" value="NZ_PXNQ02000010.1"/>
</dbReference>
<protein>
    <submittedName>
        <fullName evidence="2">Uncharacterized protein</fullName>
    </submittedName>
</protein>
<dbReference type="AlphaFoldDB" id="A0A422QUR8"/>
<keyword evidence="1" id="KW-1133">Transmembrane helix</keyword>
<evidence type="ECO:0000256" key="1">
    <source>
        <dbReference type="SAM" id="Phobius"/>
    </source>
</evidence>
<organism evidence="2 3">
    <name type="scientific">Paracoccus methylarcula</name>
    <dbReference type="NCBI Taxonomy" id="72022"/>
    <lineage>
        <taxon>Bacteria</taxon>
        <taxon>Pseudomonadati</taxon>
        <taxon>Pseudomonadota</taxon>
        <taxon>Alphaproteobacteria</taxon>
        <taxon>Rhodobacterales</taxon>
        <taxon>Paracoccaceae</taxon>
        <taxon>Paracoccus</taxon>
    </lineage>
</organism>
<evidence type="ECO:0000313" key="2">
    <source>
        <dbReference type="EMBL" id="RNF33511.1"/>
    </source>
</evidence>
<feature type="transmembrane region" description="Helical" evidence="1">
    <location>
        <begin position="42"/>
        <end position="62"/>
    </location>
</feature>
<keyword evidence="1" id="KW-0472">Membrane</keyword>
<dbReference type="Proteomes" id="UP000238137">
    <property type="component" value="Unassembled WGS sequence"/>
</dbReference>